<sequence>MMRRQAAGPVGMLGGYVSRSWLRAAIVMLAFVLCSMFLCWALTDVVKGRSENLKMEAIPALRPPSGLLDMLAEVASQTLHSDPTVKTSPAKKKAIERAVREPREKPEAKEAPRRKVAKLSVLQKAEIDTLTSAKLRSMSVSQQLRLCSRLDGDEMRRTFTYTCLLEPELCGQTFSSFGSEGRARQMMRTHLLEHLKNHGPDEPIHVSRRRRTTKVQNVKKKPNPKVKVEPVKASRLRYSELYDEVNNLPVNNKENKVEGPGEWRTGSEKSQQKLQSLNLVKIVDIPTPAQAQPAHQIQTILPVQQGSVDSDEDTVSCCSTGSRYGDLPPPGSPSRGERPAAVDDDSKEQEGDGDKSIYTEHSYTSRGTEASNGSIINSVYNSDVSRIFIKTEPGLESPLDSPDVFVETLNKRISSVGREIDVRTEPPVKTIKSAANIKDILKSIMLELTEDLPVLCDNRREPINHELNGRDTRELTWETTAVERDEFHQHKKPKGKAKFIGQSKAEKEMAIRLINAIKTKGSAAGLQSLDTLECRICRPPRCFTAPTTLMSHYRSHAGIKPYECRICRAAFTRQHSLNYHMLIHSNQTRFTCHDCGRKFRHPSHFKEHRRRHTGESPFECSDCLLRFKTRNTYKRHLKTRHGKVLTTSGGLIILSEEEFKRVRTMPRSPLSHQSSRSGSLPGKVAADAESDEEEEEEDDYSSSGAEDLSDKLETRMSIGHNEVVEEIELTLENCVQEDVSESVVTEETNDSALNLNDIVREAIRQSDISFADNERKANSDSSGSPAPVDWSTEEVSQLEETNEGSYATAVVQIANTKPASKVQVLPVGVKRNASPAEALRNVPTKAQKKSQESVAGNTDNLATILSGQTSNAAIPQSLALLQSRYLVGKKPGISVIGSDSQQATVLLLANQNMMQHQSKNDPISLMLA</sequence>
<dbReference type="InterPro" id="IPR013087">
    <property type="entry name" value="Znf_C2H2_type"/>
</dbReference>
<evidence type="ECO:0000256" key="4">
    <source>
        <dbReference type="ARBA" id="ARBA00022771"/>
    </source>
</evidence>
<feature type="region of interest" description="Disordered" evidence="8">
    <location>
        <begin position="82"/>
        <end position="112"/>
    </location>
</feature>
<dbReference type="RefSeq" id="XP_034232620.1">
    <property type="nucleotide sequence ID" value="XM_034376729.1"/>
</dbReference>
<reference evidence="12" key="1">
    <citation type="submission" date="2025-08" db="UniProtKB">
        <authorList>
            <consortium name="RefSeq"/>
        </authorList>
    </citation>
    <scope>IDENTIFICATION</scope>
    <source>
        <tissue evidence="12">Total insect</tissue>
    </source>
</reference>
<evidence type="ECO:0000313" key="12">
    <source>
        <dbReference type="RefSeq" id="XP_034232620.1"/>
    </source>
</evidence>
<keyword evidence="2" id="KW-0479">Metal-binding</keyword>
<accession>A0A6P8Y7M8</accession>
<keyword evidence="9" id="KW-0472">Membrane</keyword>
<feature type="compositionally biased region" description="Acidic residues" evidence="8">
    <location>
        <begin position="688"/>
        <end position="700"/>
    </location>
</feature>
<feature type="region of interest" description="Disordered" evidence="8">
    <location>
        <begin position="304"/>
        <end position="373"/>
    </location>
</feature>
<feature type="compositionally biased region" description="Polar residues" evidence="8">
    <location>
        <begin position="359"/>
        <end position="373"/>
    </location>
</feature>
<evidence type="ECO:0000256" key="2">
    <source>
        <dbReference type="ARBA" id="ARBA00022723"/>
    </source>
</evidence>
<dbReference type="OrthoDB" id="3533395at2759"/>
<dbReference type="PANTHER" id="PTHR24381:SF393">
    <property type="entry name" value="CHROMATIN-LINKED ADAPTOR FOR MSL PROTEINS, ISOFORM B"/>
    <property type="match status" value="1"/>
</dbReference>
<name>A0A6P8Y7M8_THRPL</name>
<dbReference type="GO" id="GO:0000977">
    <property type="term" value="F:RNA polymerase II transcription regulatory region sequence-specific DNA binding"/>
    <property type="evidence" value="ECO:0007669"/>
    <property type="project" value="TreeGrafter"/>
</dbReference>
<feature type="transmembrane region" description="Helical" evidence="9">
    <location>
        <begin position="21"/>
        <end position="43"/>
    </location>
</feature>
<evidence type="ECO:0000259" key="10">
    <source>
        <dbReference type="PROSITE" id="PS50157"/>
    </source>
</evidence>
<proteinExistence type="predicted"/>
<dbReference type="PROSITE" id="PS00028">
    <property type="entry name" value="ZINC_FINGER_C2H2_1"/>
    <property type="match status" value="3"/>
</dbReference>
<dbReference type="Proteomes" id="UP000515158">
    <property type="component" value="Unplaced"/>
</dbReference>
<dbReference type="FunFam" id="3.30.160.60:FF:002529">
    <property type="entry name" value="B-cell CLL/lymphoma 6 member B protein"/>
    <property type="match status" value="1"/>
</dbReference>
<keyword evidence="3" id="KW-0677">Repeat</keyword>
<feature type="compositionally biased region" description="Basic and acidic residues" evidence="8">
    <location>
        <begin position="348"/>
        <end position="358"/>
    </location>
</feature>
<dbReference type="InterPro" id="IPR036236">
    <property type="entry name" value="Znf_C2H2_sf"/>
</dbReference>
<evidence type="ECO:0000256" key="3">
    <source>
        <dbReference type="ARBA" id="ARBA00022737"/>
    </source>
</evidence>
<dbReference type="Pfam" id="PF00096">
    <property type="entry name" value="zf-C2H2"/>
    <property type="match status" value="2"/>
</dbReference>
<keyword evidence="9" id="KW-1133">Transmembrane helix</keyword>
<feature type="domain" description="C2H2-type" evidence="10">
    <location>
        <begin position="618"/>
        <end position="641"/>
    </location>
</feature>
<comment type="subcellular location">
    <subcellularLocation>
        <location evidence="1">Nucleus</location>
    </subcellularLocation>
</comment>
<dbReference type="GO" id="GO:0005634">
    <property type="term" value="C:nucleus"/>
    <property type="evidence" value="ECO:0007669"/>
    <property type="project" value="UniProtKB-SubCell"/>
</dbReference>
<feature type="domain" description="C2H2-type" evidence="10">
    <location>
        <begin position="562"/>
        <end position="589"/>
    </location>
</feature>
<keyword evidence="6" id="KW-0539">Nucleus</keyword>
<feature type="domain" description="C2H2-type" evidence="10">
    <location>
        <begin position="590"/>
        <end position="617"/>
    </location>
</feature>
<feature type="compositionally biased region" description="Basic and acidic residues" evidence="8">
    <location>
        <begin position="253"/>
        <end position="270"/>
    </location>
</feature>
<organism evidence="12">
    <name type="scientific">Thrips palmi</name>
    <name type="common">Melon thrips</name>
    <dbReference type="NCBI Taxonomy" id="161013"/>
    <lineage>
        <taxon>Eukaryota</taxon>
        <taxon>Metazoa</taxon>
        <taxon>Ecdysozoa</taxon>
        <taxon>Arthropoda</taxon>
        <taxon>Hexapoda</taxon>
        <taxon>Insecta</taxon>
        <taxon>Pterygota</taxon>
        <taxon>Neoptera</taxon>
        <taxon>Paraneoptera</taxon>
        <taxon>Thysanoptera</taxon>
        <taxon>Terebrantia</taxon>
        <taxon>Thripoidea</taxon>
        <taxon>Thripidae</taxon>
        <taxon>Thrips</taxon>
    </lineage>
</organism>
<dbReference type="GO" id="GO:0008270">
    <property type="term" value="F:zinc ion binding"/>
    <property type="evidence" value="ECO:0007669"/>
    <property type="project" value="UniProtKB-KW"/>
</dbReference>
<evidence type="ECO:0000313" key="11">
    <source>
        <dbReference type="Proteomes" id="UP000515158"/>
    </source>
</evidence>
<feature type="region of interest" description="Disordered" evidence="8">
    <location>
        <begin position="770"/>
        <end position="796"/>
    </location>
</feature>
<evidence type="ECO:0000256" key="9">
    <source>
        <dbReference type="SAM" id="Phobius"/>
    </source>
</evidence>
<protein>
    <submittedName>
        <fullName evidence="12">Uncharacterized protein LOC117640315 isoform X1</fullName>
    </submittedName>
</protein>
<dbReference type="InParanoid" id="A0A6P8Y7M8"/>
<keyword evidence="11" id="KW-1185">Reference proteome</keyword>
<feature type="domain" description="C2H2-type" evidence="10">
    <location>
        <begin position="532"/>
        <end position="561"/>
    </location>
</feature>
<evidence type="ECO:0000256" key="1">
    <source>
        <dbReference type="ARBA" id="ARBA00004123"/>
    </source>
</evidence>
<gene>
    <name evidence="12" type="primary">LOC117640315</name>
</gene>
<dbReference type="GO" id="GO:0000981">
    <property type="term" value="F:DNA-binding transcription factor activity, RNA polymerase II-specific"/>
    <property type="evidence" value="ECO:0007669"/>
    <property type="project" value="TreeGrafter"/>
</dbReference>
<keyword evidence="5" id="KW-0862">Zinc</keyword>
<evidence type="ECO:0000256" key="6">
    <source>
        <dbReference type="ARBA" id="ARBA00023242"/>
    </source>
</evidence>
<evidence type="ECO:0000256" key="8">
    <source>
        <dbReference type="SAM" id="MobiDB-lite"/>
    </source>
</evidence>
<feature type="compositionally biased region" description="Basic and acidic residues" evidence="8">
    <location>
        <begin position="93"/>
        <end position="112"/>
    </location>
</feature>
<feature type="region of interest" description="Disordered" evidence="8">
    <location>
        <begin position="250"/>
        <end position="270"/>
    </location>
</feature>
<keyword evidence="4 7" id="KW-0863">Zinc-finger</keyword>
<evidence type="ECO:0000256" key="7">
    <source>
        <dbReference type="PROSITE-ProRule" id="PRU00042"/>
    </source>
</evidence>
<dbReference type="SMART" id="SM00355">
    <property type="entry name" value="ZnF_C2H2"/>
    <property type="match status" value="4"/>
</dbReference>
<dbReference type="PROSITE" id="PS50157">
    <property type="entry name" value="ZINC_FINGER_C2H2_2"/>
    <property type="match status" value="4"/>
</dbReference>
<dbReference type="Gene3D" id="3.30.160.60">
    <property type="entry name" value="Classic Zinc Finger"/>
    <property type="match status" value="3"/>
</dbReference>
<dbReference type="GeneID" id="117640315"/>
<feature type="region of interest" description="Disordered" evidence="8">
    <location>
        <begin position="664"/>
        <end position="709"/>
    </location>
</feature>
<dbReference type="SUPFAM" id="SSF57667">
    <property type="entry name" value="beta-beta-alpha zinc fingers"/>
    <property type="match status" value="2"/>
</dbReference>
<evidence type="ECO:0000256" key="5">
    <source>
        <dbReference type="ARBA" id="ARBA00022833"/>
    </source>
</evidence>
<keyword evidence="9" id="KW-0812">Transmembrane</keyword>
<dbReference type="PANTHER" id="PTHR24381">
    <property type="entry name" value="ZINC FINGER PROTEIN"/>
    <property type="match status" value="1"/>
</dbReference>
<dbReference type="AlphaFoldDB" id="A0A6P8Y7M8"/>
<dbReference type="KEGG" id="tpal:117640315"/>